<sequence>MERIAVDFLGPLPRTGLGHEYILVVCDYFTKWTEVYALSDQTALTTADCLATEWFTRFGTPLQLHSDQGRNFESGLFGETCKLLGNKKMRTTLYHPQSNGLVERFNRTVQEMLSKVVGEHHDDWDDLLPYVMATYRGTVQKSTGCSPNLRLFGREVGLPVDLMIKIPPGTFPPDCPVAYVKWVRKTTEEARAYARAQLGQAVERQKRNYDRRVVPANFKPDTWGENAPARWPLTESEDAGDREDGDHHKGEITVGDIDGDHHGGESTVGDTDCDHHEGEITADREDGDHHEGEIAADREDGNHHEGEIAVDREDGNPREGEITVGDIDGDPHEEKTAITAGVRSPAAEKKLEYGKSRIPDDGDDRRGN</sequence>
<dbReference type="InterPro" id="IPR050951">
    <property type="entry name" value="Retrovirus_Pol_polyprotein"/>
</dbReference>
<evidence type="ECO:0000313" key="4">
    <source>
        <dbReference type="RefSeq" id="XP_014672604.1"/>
    </source>
</evidence>
<feature type="compositionally biased region" description="Basic and acidic residues" evidence="1">
    <location>
        <begin position="242"/>
        <end position="251"/>
    </location>
</feature>
<dbReference type="InterPro" id="IPR036397">
    <property type="entry name" value="RNaseH_sf"/>
</dbReference>
<gene>
    <name evidence="4" type="primary">LOC106813069</name>
</gene>
<feature type="domain" description="Integrase catalytic" evidence="2">
    <location>
        <begin position="1"/>
        <end position="155"/>
    </location>
</feature>
<dbReference type="GeneID" id="106813069"/>
<dbReference type="SUPFAM" id="SSF53098">
    <property type="entry name" value="Ribonuclease H-like"/>
    <property type="match status" value="1"/>
</dbReference>
<dbReference type="RefSeq" id="XP_014672604.1">
    <property type="nucleotide sequence ID" value="XM_014817118.1"/>
</dbReference>
<dbReference type="InterPro" id="IPR012337">
    <property type="entry name" value="RNaseH-like_sf"/>
</dbReference>
<feature type="compositionally biased region" description="Basic and acidic residues" evidence="1">
    <location>
        <begin position="346"/>
        <end position="368"/>
    </location>
</feature>
<organism evidence="3 4">
    <name type="scientific">Priapulus caudatus</name>
    <name type="common">Priapulid worm</name>
    <dbReference type="NCBI Taxonomy" id="37621"/>
    <lineage>
        <taxon>Eukaryota</taxon>
        <taxon>Metazoa</taxon>
        <taxon>Ecdysozoa</taxon>
        <taxon>Scalidophora</taxon>
        <taxon>Priapulida</taxon>
        <taxon>Priapulimorpha</taxon>
        <taxon>Priapulimorphida</taxon>
        <taxon>Priapulidae</taxon>
        <taxon>Priapulus</taxon>
    </lineage>
</organism>
<accession>A0ABM1EK83</accession>
<name>A0ABM1EK83_PRICU</name>
<feature type="region of interest" description="Disordered" evidence="1">
    <location>
        <begin position="216"/>
        <end position="368"/>
    </location>
</feature>
<reference evidence="4" key="1">
    <citation type="submission" date="2025-08" db="UniProtKB">
        <authorList>
            <consortium name="RefSeq"/>
        </authorList>
    </citation>
    <scope>IDENTIFICATION</scope>
</reference>
<dbReference type="PANTHER" id="PTHR37984:SF15">
    <property type="entry name" value="INTEGRASE CATALYTIC DOMAIN-CONTAINING PROTEIN"/>
    <property type="match status" value="1"/>
</dbReference>
<dbReference type="Pfam" id="PF00665">
    <property type="entry name" value="rve"/>
    <property type="match status" value="1"/>
</dbReference>
<dbReference type="PROSITE" id="PS50994">
    <property type="entry name" value="INTEGRASE"/>
    <property type="match status" value="1"/>
</dbReference>
<dbReference type="InterPro" id="IPR001584">
    <property type="entry name" value="Integrase_cat-core"/>
</dbReference>
<protein>
    <submittedName>
        <fullName evidence="4">Uncharacterized protein LOC106813069</fullName>
    </submittedName>
</protein>
<evidence type="ECO:0000259" key="2">
    <source>
        <dbReference type="PROSITE" id="PS50994"/>
    </source>
</evidence>
<keyword evidence="3" id="KW-1185">Reference proteome</keyword>
<evidence type="ECO:0000313" key="3">
    <source>
        <dbReference type="Proteomes" id="UP000695022"/>
    </source>
</evidence>
<dbReference type="Proteomes" id="UP000695022">
    <property type="component" value="Unplaced"/>
</dbReference>
<feature type="compositionally biased region" description="Basic and acidic residues" evidence="1">
    <location>
        <begin position="272"/>
        <end position="321"/>
    </location>
</feature>
<dbReference type="Gene3D" id="3.30.420.10">
    <property type="entry name" value="Ribonuclease H-like superfamily/Ribonuclease H"/>
    <property type="match status" value="1"/>
</dbReference>
<dbReference type="PANTHER" id="PTHR37984">
    <property type="entry name" value="PROTEIN CBG26694"/>
    <property type="match status" value="1"/>
</dbReference>
<proteinExistence type="predicted"/>
<evidence type="ECO:0000256" key="1">
    <source>
        <dbReference type="SAM" id="MobiDB-lite"/>
    </source>
</evidence>